<keyword evidence="1" id="KW-0732">Signal</keyword>
<dbReference type="PANTHER" id="PTHR33446">
    <property type="entry name" value="PROTEIN TONB-RELATED"/>
    <property type="match status" value="1"/>
</dbReference>
<feature type="chain" id="PRO_5045494587" evidence="1">
    <location>
        <begin position="22"/>
        <end position="374"/>
    </location>
</feature>
<feature type="signal peptide" evidence="1">
    <location>
        <begin position="1"/>
        <end position="21"/>
    </location>
</feature>
<protein>
    <submittedName>
        <fullName evidence="3">Energy transducer TonB</fullName>
    </submittedName>
</protein>
<sequence>MKLLGCMAAIAILLMPARLYAQTAYQAPLQYAVRYVQEHVLLQRDSDFTVVDADIEWPEVMEYRQPMALRHAIVDRLLGGQGSTLDSAYAAYKAQFGQPVIGQLPFLPADDRFCDVTLQARIKSYELGRWICYMLMLSQEPQRSSPVKAVRATAYIVYDMVQDRVLNAEDLIRRGTIQSGNVYQEFFDTLYTPLSDELYARLLHASIDGVWLEQRPRRVGFHVDCQTEGQQLGYEVSMAYDGVRYLMTKECRRLMEKKAQGQPAPAFVSPASTWQGDTIYNKVDEAPQFCGGQDALKQYLGHVDRPAGSEPGRVLVSFVVGKDGRVHDPTVVVPFTPELDRHAIALVKGMPPFMPGMHHGMPVCVRMYLPVSYR</sequence>
<accession>A0ABV5ZK65</accession>
<dbReference type="RefSeq" id="WP_027951572.1">
    <property type="nucleotide sequence ID" value="NZ_JADU01000001.1"/>
</dbReference>
<feature type="domain" description="TonB C-terminal" evidence="2">
    <location>
        <begin position="312"/>
        <end position="374"/>
    </location>
</feature>
<keyword evidence="4" id="KW-1185">Reference proteome</keyword>
<dbReference type="Proteomes" id="UP001589688">
    <property type="component" value="Unassembled WGS sequence"/>
</dbReference>
<evidence type="ECO:0000313" key="3">
    <source>
        <dbReference type="EMBL" id="MFB9897761.1"/>
    </source>
</evidence>
<evidence type="ECO:0000256" key="1">
    <source>
        <dbReference type="SAM" id="SignalP"/>
    </source>
</evidence>
<dbReference type="SUPFAM" id="SSF74653">
    <property type="entry name" value="TolA/TonB C-terminal domain"/>
    <property type="match status" value="1"/>
</dbReference>
<proteinExistence type="predicted"/>
<organism evidence="3 4">
    <name type="scientific">Hallella seregens ATCC 51272</name>
    <dbReference type="NCBI Taxonomy" id="1336250"/>
    <lineage>
        <taxon>Bacteria</taxon>
        <taxon>Pseudomonadati</taxon>
        <taxon>Bacteroidota</taxon>
        <taxon>Bacteroidia</taxon>
        <taxon>Bacteroidales</taxon>
        <taxon>Prevotellaceae</taxon>
        <taxon>Hallella</taxon>
    </lineage>
</organism>
<dbReference type="PANTHER" id="PTHR33446:SF2">
    <property type="entry name" value="PROTEIN TONB"/>
    <property type="match status" value="1"/>
</dbReference>
<dbReference type="InterPro" id="IPR051045">
    <property type="entry name" value="TonB-dependent_transducer"/>
</dbReference>
<comment type="caution">
    <text evidence="3">The sequence shown here is derived from an EMBL/GenBank/DDBJ whole genome shotgun (WGS) entry which is preliminary data.</text>
</comment>
<name>A0ABV5ZK65_9BACT</name>
<gene>
    <name evidence="3" type="ORF">ACFFK8_08145</name>
</gene>
<dbReference type="Gene3D" id="3.30.1150.10">
    <property type="match status" value="1"/>
</dbReference>
<dbReference type="EMBL" id="JBHLZF010000002">
    <property type="protein sequence ID" value="MFB9897761.1"/>
    <property type="molecule type" value="Genomic_DNA"/>
</dbReference>
<reference evidence="3 4" key="1">
    <citation type="submission" date="2024-09" db="EMBL/GenBank/DDBJ databases">
        <authorList>
            <person name="Sun Q."/>
            <person name="Mori K."/>
        </authorList>
    </citation>
    <scope>NUCLEOTIDE SEQUENCE [LARGE SCALE GENOMIC DNA]</scope>
    <source>
        <strain evidence="3 4">ATCC 51272</strain>
    </source>
</reference>
<dbReference type="InterPro" id="IPR037682">
    <property type="entry name" value="TonB_C"/>
</dbReference>
<evidence type="ECO:0000259" key="2">
    <source>
        <dbReference type="Pfam" id="PF03544"/>
    </source>
</evidence>
<dbReference type="Pfam" id="PF03544">
    <property type="entry name" value="TonB_C"/>
    <property type="match status" value="1"/>
</dbReference>
<evidence type="ECO:0000313" key="4">
    <source>
        <dbReference type="Proteomes" id="UP001589688"/>
    </source>
</evidence>